<evidence type="ECO:0000256" key="1">
    <source>
        <dbReference type="SAM" id="Phobius"/>
    </source>
</evidence>
<name>B8MCY4_TALSN</name>
<evidence type="ECO:0000313" key="3">
    <source>
        <dbReference type="Proteomes" id="UP000001745"/>
    </source>
</evidence>
<dbReference type="VEuPathDB" id="FungiDB:TSTA_113360"/>
<reference evidence="3" key="1">
    <citation type="journal article" date="2015" name="Genome Announc.">
        <title>Genome sequence of the AIDS-associated pathogen Penicillium marneffei (ATCC18224) and its near taxonomic relative Talaromyces stipitatus (ATCC10500).</title>
        <authorList>
            <person name="Nierman W.C."/>
            <person name="Fedorova-Abrams N.D."/>
            <person name="Andrianopoulos A."/>
        </authorList>
    </citation>
    <scope>NUCLEOTIDE SEQUENCE [LARGE SCALE GENOMIC DNA]</scope>
    <source>
        <strain evidence="3">ATCC 10500 / CBS 375.48 / QM 6759 / NRRL 1006</strain>
    </source>
</reference>
<feature type="transmembrane region" description="Helical" evidence="1">
    <location>
        <begin position="22"/>
        <end position="44"/>
    </location>
</feature>
<keyword evidence="3" id="KW-1185">Reference proteome</keyword>
<gene>
    <name evidence="2" type="ORF">TSTA_113360</name>
</gene>
<dbReference type="OrthoDB" id="10467334at2759"/>
<keyword evidence="1" id="KW-1133">Transmembrane helix</keyword>
<keyword evidence="1" id="KW-0812">Transmembrane</keyword>
<dbReference type="Proteomes" id="UP000001745">
    <property type="component" value="Unassembled WGS sequence"/>
</dbReference>
<organism evidence="2 3">
    <name type="scientific">Talaromyces stipitatus (strain ATCC 10500 / CBS 375.48 / QM 6759 / NRRL 1006)</name>
    <name type="common">Penicillium stipitatum</name>
    <dbReference type="NCBI Taxonomy" id="441959"/>
    <lineage>
        <taxon>Eukaryota</taxon>
        <taxon>Fungi</taxon>
        <taxon>Dikarya</taxon>
        <taxon>Ascomycota</taxon>
        <taxon>Pezizomycotina</taxon>
        <taxon>Eurotiomycetes</taxon>
        <taxon>Eurotiomycetidae</taxon>
        <taxon>Eurotiales</taxon>
        <taxon>Trichocomaceae</taxon>
        <taxon>Talaromyces</taxon>
        <taxon>Talaromyces sect. Talaromyces</taxon>
    </lineage>
</organism>
<evidence type="ECO:0000313" key="2">
    <source>
        <dbReference type="EMBL" id="EED17510.1"/>
    </source>
</evidence>
<protein>
    <submittedName>
        <fullName evidence="2">Uncharacterized protein</fullName>
    </submittedName>
</protein>
<accession>B8MCY4</accession>
<sequence>MPTTDIHVPIHAFFTHSNHQDVFALAPLALSFLTLTTSVIMAPVASEDTLKRSTVDLVDKRAYYYYSGPEEPAENDKHAYYYYSSPEEPAKKERHAYYYYYYYYYYYLGPEQHSEEE</sequence>
<dbReference type="RefSeq" id="XP_002481502.1">
    <property type="nucleotide sequence ID" value="XM_002481457.1"/>
</dbReference>
<keyword evidence="1" id="KW-0472">Membrane</keyword>
<dbReference type="HOGENOM" id="CLU_2086395_0_0_1"/>
<dbReference type="AlphaFoldDB" id="B8MCY4"/>
<proteinExistence type="predicted"/>
<dbReference type="EMBL" id="EQ962655">
    <property type="protein sequence ID" value="EED17510.1"/>
    <property type="molecule type" value="Genomic_DNA"/>
</dbReference>
<dbReference type="GeneID" id="8101648"/>
<dbReference type="InParanoid" id="B8MCY4"/>